<dbReference type="GO" id="GO:0043137">
    <property type="term" value="P:DNA replication, removal of RNA primer"/>
    <property type="evidence" value="ECO:0007669"/>
    <property type="project" value="TreeGrafter"/>
</dbReference>
<keyword evidence="11 14" id="KW-0255">Endonuclease</keyword>
<evidence type="ECO:0000256" key="13">
    <source>
        <dbReference type="ARBA" id="ARBA00023211"/>
    </source>
</evidence>
<dbReference type="HAMAP" id="MF_00052_B">
    <property type="entry name" value="RNase_HII_B"/>
    <property type="match status" value="1"/>
</dbReference>
<dbReference type="Proteomes" id="UP000278756">
    <property type="component" value="Chromosome 1"/>
</dbReference>
<dbReference type="InterPro" id="IPR012337">
    <property type="entry name" value="RNaseH-like_sf"/>
</dbReference>
<comment type="cofactor">
    <cofactor evidence="14 15">
        <name>Mn(2+)</name>
        <dbReference type="ChEBI" id="CHEBI:29035"/>
    </cofactor>
    <cofactor evidence="14 15">
        <name>Mg(2+)</name>
        <dbReference type="ChEBI" id="CHEBI:18420"/>
    </cofactor>
    <text evidence="14 15">Manganese or magnesium. Binds 1 divalent metal ion per monomer in the absence of substrate. May bind a second metal ion after substrate binding.</text>
</comment>
<dbReference type="CDD" id="cd07182">
    <property type="entry name" value="RNase_HII_bacteria_HII_like"/>
    <property type="match status" value="1"/>
</dbReference>
<comment type="subcellular location">
    <subcellularLocation>
        <location evidence="4 14">Cytoplasm</location>
    </subcellularLocation>
</comment>
<dbReference type="SUPFAM" id="SSF53098">
    <property type="entry name" value="Ribonuclease H-like"/>
    <property type="match status" value="1"/>
</dbReference>
<keyword evidence="8 14" id="KW-0963">Cytoplasm</keyword>
<feature type="binding site" evidence="14 15">
    <location>
        <position position="114"/>
    </location>
    <ligand>
        <name>a divalent metal cation</name>
        <dbReference type="ChEBI" id="CHEBI:60240"/>
    </ligand>
</feature>
<dbReference type="GO" id="GO:0032299">
    <property type="term" value="C:ribonuclease H2 complex"/>
    <property type="evidence" value="ECO:0007669"/>
    <property type="project" value="TreeGrafter"/>
</dbReference>
<evidence type="ECO:0000256" key="11">
    <source>
        <dbReference type="ARBA" id="ARBA00022759"/>
    </source>
</evidence>
<evidence type="ECO:0000256" key="3">
    <source>
        <dbReference type="ARBA" id="ARBA00004065"/>
    </source>
</evidence>
<keyword evidence="10 14" id="KW-0479">Metal-binding</keyword>
<evidence type="ECO:0000256" key="2">
    <source>
        <dbReference type="ARBA" id="ARBA00001946"/>
    </source>
</evidence>
<keyword evidence="13 14" id="KW-0464">Manganese</keyword>
<evidence type="ECO:0000313" key="19">
    <source>
        <dbReference type="Proteomes" id="UP000278756"/>
    </source>
</evidence>
<dbReference type="InterPro" id="IPR024567">
    <property type="entry name" value="RNase_HII/HIII_dom"/>
</dbReference>
<dbReference type="EC" id="3.1.26.4" evidence="6 14"/>
<feature type="domain" description="RNase H type-2" evidence="17">
    <location>
        <begin position="16"/>
        <end position="205"/>
    </location>
</feature>
<keyword evidence="12 14" id="KW-0378">Hydrolase</keyword>
<evidence type="ECO:0000256" key="12">
    <source>
        <dbReference type="ARBA" id="ARBA00022801"/>
    </source>
</evidence>
<evidence type="ECO:0000313" key="18">
    <source>
        <dbReference type="EMBL" id="BBF79829.1"/>
    </source>
</evidence>
<evidence type="ECO:0000256" key="14">
    <source>
        <dbReference type="HAMAP-Rule" id="MF_00052"/>
    </source>
</evidence>
<keyword evidence="9 14" id="KW-0540">Nuclease</keyword>
<evidence type="ECO:0000256" key="9">
    <source>
        <dbReference type="ARBA" id="ARBA00022722"/>
    </source>
</evidence>
<evidence type="ECO:0000256" key="7">
    <source>
        <dbReference type="ARBA" id="ARBA00019179"/>
    </source>
</evidence>
<dbReference type="AlphaFoldDB" id="A0A3G9G6G7"/>
<dbReference type="PANTHER" id="PTHR10954:SF18">
    <property type="entry name" value="RIBONUCLEASE HII"/>
    <property type="match status" value="1"/>
</dbReference>
<comment type="function">
    <text evidence="3 14 16">Endonuclease that specifically degrades the RNA of RNA-DNA hybrids.</text>
</comment>
<evidence type="ECO:0000256" key="10">
    <source>
        <dbReference type="ARBA" id="ARBA00022723"/>
    </source>
</evidence>
<evidence type="ECO:0000256" key="4">
    <source>
        <dbReference type="ARBA" id="ARBA00004496"/>
    </source>
</evidence>
<dbReference type="PROSITE" id="PS51975">
    <property type="entry name" value="RNASE_H_2"/>
    <property type="match status" value="1"/>
</dbReference>
<dbReference type="NCBIfam" id="NF000595">
    <property type="entry name" value="PRK00015.1-3"/>
    <property type="match status" value="1"/>
</dbReference>
<comment type="similarity">
    <text evidence="5 14 16">Belongs to the RNase HII family.</text>
</comment>
<proteinExistence type="inferred from homology"/>
<dbReference type="GO" id="GO:0005737">
    <property type="term" value="C:cytoplasm"/>
    <property type="evidence" value="ECO:0007669"/>
    <property type="project" value="UniProtKB-SubCell"/>
</dbReference>
<evidence type="ECO:0000259" key="17">
    <source>
        <dbReference type="PROSITE" id="PS51975"/>
    </source>
</evidence>
<evidence type="ECO:0000256" key="15">
    <source>
        <dbReference type="PROSITE-ProRule" id="PRU01319"/>
    </source>
</evidence>
<dbReference type="GO" id="GO:0006298">
    <property type="term" value="P:mismatch repair"/>
    <property type="evidence" value="ECO:0007669"/>
    <property type="project" value="TreeGrafter"/>
</dbReference>
<dbReference type="InterPro" id="IPR022898">
    <property type="entry name" value="RNase_HII"/>
</dbReference>
<dbReference type="GO" id="GO:0003723">
    <property type="term" value="F:RNA binding"/>
    <property type="evidence" value="ECO:0007669"/>
    <property type="project" value="UniProtKB-UniRule"/>
</dbReference>
<evidence type="ECO:0000256" key="16">
    <source>
        <dbReference type="RuleBase" id="RU003515"/>
    </source>
</evidence>
<reference evidence="19" key="1">
    <citation type="journal article" date="2017" name="Biotechnol. Biofuels">
        <title>Evaluation of environmental bacterial communities as a factor affecting the growth of duckweed Lemna minor.</title>
        <authorList>
            <person name="Ishizawa H."/>
            <person name="Kuroda M."/>
            <person name="Morikawa M."/>
            <person name="Ike M."/>
        </authorList>
    </citation>
    <scope>NUCLEOTIDE SEQUENCE [LARGE SCALE GENOMIC DNA]</scope>
    <source>
        <strain evidence="19">M6</strain>
    </source>
</reference>
<dbReference type="GO" id="GO:0030145">
    <property type="term" value="F:manganese ion binding"/>
    <property type="evidence" value="ECO:0007669"/>
    <property type="project" value="UniProtKB-UniRule"/>
</dbReference>
<dbReference type="GO" id="GO:0004523">
    <property type="term" value="F:RNA-DNA hybrid ribonuclease activity"/>
    <property type="evidence" value="ECO:0007669"/>
    <property type="project" value="UniProtKB-UniRule"/>
</dbReference>
<protein>
    <recommendedName>
        <fullName evidence="7 14">Ribonuclease HII</fullName>
        <shortName evidence="14">RNase HII</shortName>
        <ecNumber evidence="6 14">3.1.26.4</ecNumber>
    </recommendedName>
</protein>
<dbReference type="PANTHER" id="PTHR10954">
    <property type="entry name" value="RIBONUCLEASE H2 SUBUNIT A"/>
    <property type="match status" value="1"/>
</dbReference>
<comment type="catalytic activity">
    <reaction evidence="1 14 15 16">
        <text>Endonucleolytic cleavage to 5'-phosphomonoester.</text>
        <dbReference type="EC" id="3.1.26.4"/>
    </reaction>
</comment>
<dbReference type="EMBL" id="AP018827">
    <property type="protein sequence ID" value="BBF79829.1"/>
    <property type="molecule type" value="Genomic_DNA"/>
</dbReference>
<evidence type="ECO:0000256" key="6">
    <source>
        <dbReference type="ARBA" id="ARBA00012180"/>
    </source>
</evidence>
<evidence type="ECO:0000256" key="1">
    <source>
        <dbReference type="ARBA" id="ARBA00000077"/>
    </source>
</evidence>
<name>A0A3G9G6G7_9CAUL</name>
<feature type="binding site" evidence="14 15">
    <location>
        <position position="23"/>
    </location>
    <ligand>
        <name>a divalent metal cation</name>
        <dbReference type="ChEBI" id="CHEBI:60240"/>
    </ligand>
</feature>
<sequence>MEPSMPDFTFESQFDGLVCGVDEAGRGPCAGPLCVAAVILDPARIPPGIADSKKLSEKQRFALEPDIKAAALAWSVIEISAADIDCHNILQATMMGMTQAVEALRPQPIHALIDGNRCPPLAISSTAVVKGDDKSLSIAAASILAKTARDRIMIEMDALYPAYGFKSHKGYQAEAHIAAIRLHGPSPIHRLSWATVRSVLSAASETAVVDA</sequence>
<dbReference type="InterPro" id="IPR001352">
    <property type="entry name" value="RNase_HII/HIII"/>
</dbReference>
<accession>A0A3G9G6G7</accession>
<comment type="cofactor">
    <cofactor evidence="2">
        <name>Mg(2+)</name>
        <dbReference type="ChEBI" id="CHEBI:18420"/>
    </cofactor>
</comment>
<evidence type="ECO:0000256" key="5">
    <source>
        <dbReference type="ARBA" id="ARBA00007383"/>
    </source>
</evidence>
<dbReference type="InterPro" id="IPR036397">
    <property type="entry name" value="RNaseH_sf"/>
</dbReference>
<reference evidence="19" key="2">
    <citation type="journal article" date="2017" name="Plant Physiol. Biochem.">
        <title>Differential oxidative and antioxidative response of duckweed Lemna minor toward plant growth promoting/inhibiting bacteria.</title>
        <authorList>
            <person name="Ishizawa H."/>
            <person name="Kuroda M."/>
            <person name="Morikawa M."/>
            <person name="Ike M."/>
        </authorList>
    </citation>
    <scope>NUCLEOTIDE SEQUENCE [LARGE SCALE GENOMIC DNA]</scope>
    <source>
        <strain evidence="19">M6</strain>
    </source>
</reference>
<organism evidence="18 19">
    <name type="scientific">Asticcacaulis excentricus</name>
    <dbReference type="NCBI Taxonomy" id="78587"/>
    <lineage>
        <taxon>Bacteria</taxon>
        <taxon>Pseudomonadati</taxon>
        <taxon>Pseudomonadota</taxon>
        <taxon>Alphaproteobacteria</taxon>
        <taxon>Caulobacterales</taxon>
        <taxon>Caulobacteraceae</taxon>
        <taxon>Asticcacaulis</taxon>
    </lineage>
</organism>
<dbReference type="Gene3D" id="3.30.420.10">
    <property type="entry name" value="Ribonuclease H-like superfamily/Ribonuclease H"/>
    <property type="match status" value="1"/>
</dbReference>
<gene>
    <name evidence="14" type="primary">rnhB</name>
    <name evidence="18" type="ORF">EM6_0403</name>
</gene>
<dbReference type="Pfam" id="PF01351">
    <property type="entry name" value="RNase_HII"/>
    <property type="match status" value="1"/>
</dbReference>
<feature type="binding site" evidence="14 15">
    <location>
        <position position="22"/>
    </location>
    <ligand>
        <name>a divalent metal cation</name>
        <dbReference type="ChEBI" id="CHEBI:60240"/>
    </ligand>
</feature>
<evidence type="ECO:0000256" key="8">
    <source>
        <dbReference type="ARBA" id="ARBA00022490"/>
    </source>
</evidence>